<dbReference type="KEGG" id="fri:FraEuI1c_5727"/>
<dbReference type="EMBL" id="CP002299">
    <property type="protein sequence ID" value="ADP83711.1"/>
    <property type="molecule type" value="Genomic_DNA"/>
</dbReference>
<keyword evidence="2" id="KW-0472">Membrane</keyword>
<dbReference type="RefSeq" id="WP_013426829.1">
    <property type="nucleotide sequence ID" value="NC_014666.1"/>
</dbReference>
<reference evidence="3 4" key="1">
    <citation type="submission" date="2010-10" db="EMBL/GenBank/DDBJ databases">
        <title>Complete sequence of Frankia sp. EuI1c.</title>
        <authorList>
            <consortium name="US DOE Joint Genome Institute"/>
            <person name="Lucas S."/>
            <person name="Copeland A."/>
            <person name="Lapidus A."/>
            <person name="Cheng J.-F."/>
            <person name="Bruce D."/>
            <person name="Goodwin L."/>
            <person name="Pitluck S."/>
            <person name="Chertkov O."/>
            <person name="Detter J.C."/>
            <person name="Han C."/>
            <person name="Tapia R."/>
            <person name="Land M."/>
            <person name="Hauser L."/>
            <person name="Jeffries C."/>
            <person name="Kyrpides N."/>
            <person name="Ivanova N."/>
            <person name="Mikhailova N."/>
            <person name="Beauchemin N."/>
            <person name="Sen A."/>
            <person name="Sur S.A."/>
            <person name="Gtari M."/>
            <person name="Wall L."/>
            <person name="Tisa L."/>
            <person name="Woyke T."/>
        </authorList>
    </citation>
    <scope>NUCLEOTIDE SEQUENCE [LARGE SCALE GENOMIC DNA]</scope>
    <source>
        <strain evidence="4">DSM 45817 / CECT 9037 / EuI1c</strain>
    </source>
</reference>
<protein>
    <recommendedName>
        <fullName evidence="5">SGNH domain-containing protein</fullName>
    </recommendedName>
</protein>
<feature type="transmembrane region" description="Helical" evidence="2">
    <location>
        <begin position="86"/>
        <end position="107"/>
    </location>
</feature>
<evidence type="ECO:0000313" key="3">
    <source>
        <dbReference type="EMBL" id="ADP83711.1"/>
    </source>
</evidence>
<dbReference type="InParanoid" id="E3IVQ9"/>
<keyword evidence="4" id="KW-1185">Reference proteome</keyword>
<keyword evidence="2" id="KW-1133">Transmembrane helix</keyword>
<evidence type="ECO:0000256" key="1">
    <source>
        <dbReference type="SAM" id="MobiDB-lite"/>
    </source>
</evidence>
<dbReference type="eggNOG" id="ENOG502ZU2U">
    <property type="taxonomic scope" value="Bacteria"/>
</dbReference>
<feature type="compositionally biased region" description="Basic and acidic residues" evidence="1">
    <location>
        <begin position="8"/>
        <end position="26"/>
    </location>
</feature>
<dbReference type="HOGENOM" id="CLU_076054_0_0_11"/>
<sequence>MPAAQYERSPRSDRPLAVDHAGRDLPDGPEEPGDPGRGARPVQAGPAGTRPSTHQGWTGIDLLALLGGLSGRRARQPGQPRWSRRAVAILAVIVAVLGSAIVLRGYLPADPRLLVYGDSLIVESQEPFRQAALDAGAHAIELRAWSGTAPCDWVNDVPGQIRDFRPTVAVIAFSGNLPACMAGRDLLTGYRQDVTTMVDQLVSAGVQVRLVEEPARKVDTVDASGRTALGRLWATIARETPNTRVVRADLAVTAAGRFVPSLPCDPGEPCGPDGQIIVRAPDGVHFCPHPVVPAGICSVYSSGARRYGAAVARGALD</sequence>
<gene>
    <name evidence="3" type="ordered locus">FraEuI1c_5727</name>
</gene>
<feature type="region of interest" description="Disordered" evidence="1">
    <location>
        <begin position="1"/>
        <end position="55"/>
    </location>
</feature>
<keyword evidence="2" id="KW-0812">Transmembrane</keyword>
<evidence type="ECO:0000313" key="4">
    <source>
        <dbReference type="Proteomes" id="UP000002484"/>
    </source>
</evidence>
<dbReference type="AlphaFoldDB" id="E3IVQ9"/>
<accession>E3IVQ9</accession>
<name>E3IVQ9_PSEI1</name>
<evidence type="ECO:0008006" key="5">
    <source>
        <dbReference type="Google" id="ProtNLM"/>
    </source>
</evidence>
<organism evidence="3 4">
    <name type="scientific">Pseudofrankia inefficax (strain DSM 45817 / CECT 9037 / DDB 130130 / EuI1c)</name>
    <name type="common">Frankia inefficax</name>
    <dbReference type="NCBI Taxonomy" id="298654"/>
    <lineage>
        <taxon>Bacteria</taxon>
        <taxon>Bacillati</taxon>
        <taxon>Actinomycetota</taxon>
        <taxon>Actinomycetes</taxon>
        <taxon>Frankiales</taxon>
        <taxon>Frankiaceae</taxon>
        <taxon>Pseudofrankia</taxon>
    </lineage>
</organism>
<evidence type="ECO:0000256" key="2">
    <source>
        <dbReference type="SAM" id="Phobius"/>
    </source>
</evidence>
<dbReference type="Proteomes" id="UP000002484">
    <property type="component" value="Chromosome"/>
</dbReference>
<dbReference type="OrthoDB" id="3208842at2"/>
<proteinExistence type="predicted"/>
<dbReference type="SUPFAM" id="SSF52266">
    <property type="entry name" value="SGNH hydrolase"/>
    <property type="match status" value="1"/>
</dbReference>